<dbReference type="EMBL" id="JACCCO010000003">
    <property type="protein sequence ID" value="NYF44114.1"/>
    <property type="molecule type" value="Genomic_DNA"/>
</dbReference>
<accession>A0A852VAK8</accession>
<dbReference type="PROSITE" id="PS50893">
    <property type="entry name" value="ABC_TRANSPORTER_2"/>
    <property type="match status" value="1"/>
</dbReference>
<feature type="domain" description="ABC transporter" evidence="6">
    <location>
        <begin position="4"/>
        <end position="227"/>
    </location>
</feature>
<evidence type="ECO:0000256" key="1">
    <source>
        <dbReference type="ARBA" id="ARBA00004202"/>
    </source>
</evidence>
<keyword evidence="3" id="KW-0547">Nucleotide-binding</keyword>
<dbReference type="InterPro" id="IPR027417">
    <property type="entry name" value="P-loop_NTPase"/>
</dbReference>
<dbReference type="InterPro" id="IPR003593">
    <property type="entry name" value="AAA+_ATPase"/>
</dbReference>
<dbReference type="SUPFAM" id="SSF52540">
    <property type="entry name" value="P-loop containing nucleoside triphosphate hydrolases"/>
    <property type="match status" value="1"/>
</dbReference>
<proteinExistence type="predicted"/>
<dbReference type="GO" id="GO:0046677">
    <property type="term" value="P:response to antibiotic"/>
    <property type="evidence" value="ECO:0007669"/>
    <property type="project" value="UniProtKB-KW"/>
</dbReference>
<comment type="subcellular location">
    <subcellularLocation>
        <location evidence="1">Cell membrane</location>
        <topology evidence="1">Peripheral membrane protein</topology>
    </subcellularLocation>
</comment>
<dbReference type="SMART" id="SM00382">
    <property type="entry name" value="AAA"/>
    <property type="match status" value="1"/>
</dbReference>
<dbReference type="AlphaFoldDB" id="A0A852VAK8"/>
<dbReference type="GO" id="GO:0016887">
    <property type="term" value="F:ATP hydrolysis activity"/>
    <property type="evidence" value="ECO:0007669"/>
    <property type="project" value="InterPro"/>
</dbReference>
<dbReference type="CDD" id="cd03230">
    <property type="entry name" value="ABC_DR_subfamily_A"/>
    <property type="match status" value="1"/>
</dbReference>
<dbReference type="Gene3D" id="3.40.50.300">
    <property type="entry name" value="P-loop containing nucleotide triphosphate hydrolases"/>
    <property type="match status" value="1"/>
</dbReference>
<dbReference type="GO" id="GO:0005524">
    <property type="term" value="F:ATP binding"/>
    <property type="evidence" value="ECO:0007669"/>
    <property type="project" value="UniProtKB-KW"/>
</dbReference>
<dbReference type="InterPro" id="IPR003439">
    <property type="entry name" value="ABC_transporter-like_ATP-bd"/>
</dbReference>
<keyword evidence="4 7" id="KW-0067">ATP-binding</keyword>
<gene>
    <name evidence="7" type="ORF">HDA43_006341</name>
</gene>
<name>A0A852VAK8_9ACTN</name>
<comment type="caution">
    <text evidence="7">The sequence shown here is derived from an EMBL/GenBank/DDBJ whole genome shotgun (WGS) entry which is preliminary data.</text>
</comment>
<keyword evidence="5" id="KW-0046">Antibiotic resistance</keyword>
<protein>
    <submittedName>
        <fullName evidence="7">ABC-2 type transport system ATP-binding protein</fullName>
    </submittedName>
</protein>
<evidence type="ECO:0000256" key="5">
    <source>
        <dbReference type="ARBA" id="ARBA00023251"/>
    </source>
</evidence>
<evidence type="ECO:0000256" key="4">
    <source>
        <dbReference type="ARBA" id="ARBA00022840"/>
    </source>
</evidence>
<evidence type="ECO:0000256" key="2">
    <source>
        <dbReference type="ARBA" id="ARBA00022448"/>
    </source>
</evidence>
<evidence type="ECO:0000313" key="8">
    <source>
        <dbReference type="Proteomes" id="UP000576393"/>
    </source>
</evidence>
<dbReference type="GO" id="GO:0005886">
    <property type="term" value="C:plasma membrane"/>
    <property type="evidence" value="ECO:0007669"/>
    <property type="project" value="UniProtKB-SubCell"/>
</dbReference>
<reference evidence="7 8" key="1">
    <citation type="submission" date="2020-07" db="EMBL/GenBank/DDBJ databases">
        <title>Sequencing the genomes of 1000 actinobacteria strains.</title>
        <authorList>
            <person name="Klenk H.-P."/>
        </authorList>
    </citation>
    <scope>NUCLEOTIDE SEQUENCE [LARGE SCALE GENOMIC DNA]</scope>
    <source>
        <strain evidence="7 8">DSM 45763</strain>
    </source>
</reference>
<keyword evidence="8" id="KW-1185">Reference proteome</keyword>
<keyword evidence="2" id="KW-0813">Transport</keyword>
<dbReference type="RefSeq" id="WP_179828009.1">
    <property type="nucleotide sequence ID" value="NZ_CP192034.1"/>
</dbReference>
<sequence>MNAIAFADVSRRYGDVLAVDGLDLTVEAGRTVALLGPNGAGKSTSINMLLGLLRPTRGRIEVFGHSPDEAVARGEVGAMLQSGELIPELTVRELVAFVRRLYPSPLGLDEVLEMADLTGLAGRRAAKLSGGQTQRVRFALAIAGAPRLLVLDEPTAAMDVESRLRFWEAMRSYAEGGRTVLFATHYLQEADENSDRVIVVAGGRVVADGTAAEIKAGAGGHTVRFTLGGQAAAGLEALPGVSAVEISAGTATLRTADPDATVAALYRGTTLEVRDLRIDGADLEDAFLSLVQESR</sequence>
<evidence type="ECO:0000256" key="3">
    <source>
        <dbReference type="ARBA" id="ARBA00022741"/>
    </source>
</evidence>
<dbReference type="Proteomes" id="UP000576393">
    <property type="component" value="Unassembled WGS sequence"/>
</dbReference>
<organism evidence="7 8">
    <name type="scientific">Streptosporangium sandarakinum</name>
    <dbReference type="NCBI Taxonomy" id="1260955"/>
    <lineage>
        <taxon>Bacteria</taxon>
        <taxon>Bacillati</taxon>
        <taxon>Actinomycetota</taxon>
        <taxon>Actinomycetes</taxon>
        <taxon>Streptosporangiales</taxon>
        <taxon>Streptosporangiaceae</taxon>
        <taxon>Streptosporangium</taxon>
    </lineage>
</organism>
<dbReference type="PANTHER" id="PTHR42711:SF17">
    <property type="entry name" value="ABC TRANSPORTER ATP-BINDING PROTEIN"/>
    <property type="match status" value="1"/>
</dbReference>
<evidence type="ECO:0000259" key="6">
    <source>
        <dbReference type="PROSITE" id="PS50893"/>
    </source>
</evidence>
<dbReference type="Pfam" id="PF00005">
    <property type="entry name" value="ABC_tran"/>
    <property type="match status" value="1"/>
</dbReference>
<dbReference type="PANTHER" id="PTHR42711">
    <property type="entry name" value="ABC TRANSPORTER ATP-BINDING PROTEIN"/>
    <property type="match status" value="1"/>
</dbReference>
<evidence type="ECO:0000313" key="7">
    <source>
        <dbReference type="EMBL" id="NYF44114.1"/>
    </source>
</evidence>
<dbReference type="InterPro" id="IPR050763">
    <property type="entry name" value="ABC_transporter_ATP-binding"/>
</dbReference>